<name>A0A6J5MHV6_9CAUD</name>
<organism evidence="1">
    <name type="scientific">uncultured Caudovirales phage</name>
    <dbReference type="NCBI Taxonomy" id="2100421"/>
    <lineage>
        <taxon>Viruses</taxon>
        <taxon>Duplodnaviria</taxon>
        <taxon>Heunggongvirae</taxon>
        <taxon>Uroviricota</taxon>
        <taxon>Caudoviricetes</taxon>
        <taxon>Peduoviridae</taxon>
        <taxon>Maltschvirus</taxon>
        <taxon>Maltschvirus maltsch</taxon>
    </lineage>
</organism>
<accession>A0A6J5MHV6</accession>
<protein>
    <submittedName>
        <fullName evidence="1">Uncharacterized protein</fullName>
    </submittedName>
</protein>
<sequence length="807" mass="90458">MSLLILGGKRGDSMARQSINVNPGLKEFEAYMDFSGGLNTETSNERLADNEFIQMQNVDLNSRGSVKKRTGRVNVPITYAAGTTVPTGNTQGMFFFYRQDEPKPDIIFAANGRLYVKRWNSNTVSGLSITGLKNPTTNVPTTTFQTSRDVEAVQYYDQLYVATGFDLVKVTYNGTNFVAEAVKPYEPNANELKFIGSNALLGYAMQNKTDTTLTGMSQFFVQGMTFSDNNKLILAGQVDNAFNISGYVVENVATIPAGWTYTKTYQLYYRKQGFDFTETTTINATAGQTVFNLPANSTYNPNTNSIQVFSASGTPVVTTELLSGGGFTETDGTKITLTTAAAAGTKITLKWIVDWRKGNSQIATMSNFAVVGGNSVNPATFRALEKGDYDFKVEVLFKRVENANPSNFQEYTKEYVFEGFQVKAMQEDGDILEQKVTGVKQCNRIRLYWNRLMMFGDPAEPTQLYFSDLDNPAYFPQVNTLRFDTGKQEPITTVVRLNDYLTVFSKSVIHVLVGKSPSQFSINLINDTIGCIASKSAVVTGNVVTFLSQEGVYMLKPSAFRLDQLNVQRADAKIKDEMLQNTNAVALSYDAQYWLCFPTQAIMYRYYYEQGVWVKDVSDKLNITHFLQNGEDVFNLTADVKLYQHDTSVYTDAGMVYHMIVESKYFDLSKSFNFKKLRRLYVLGRCYDLYDVDFYTSVYADNTIVLDPENGYATVTPEGVATWVVTLTPNVTFEHGTTFGFPTGSPPTYTPATTWQLGFDELGHKYLSVEKSRIRGKCRRVKVLFVNSQDKEVELFGFGLEFKLKKP</sequence>
<gene>
    <name evidence="1" type="ORF">UFOVP453_54</name>
</gene>
<proteinExistence type="predicted"/>
<dbReference type="EMBL" id="LR796426">
    <property type="protein sequence ID" value="CAB4144666.1"/>
    <property type="molecule type" value="Genomic_DNA"/>
</dbReference>
<reference evidence="1" key="1">
    <citation type="submission" date="2020-04" db="EMBL/GenBank/DDBJ databases">
        <authorList>
            <person name="Chiriac C."/>
            <person name="Salcher M."/>
            <person name="Ghai R."/>
            <person name="Kavagutti S V."/>
        </authorList>
    </citation>
    <scope>NUCLEOTIDE SEQUENCE</scope>
</reference>
<evidence type="ECO:0000313" key="1">
    <source>
        <dbReference type="EMBL" id="CAB4144666.1"/>
    </source>
</evidence>